<organism evidence="3 4">
    <name type="scientific">Clostridium cylindrosporum DSM 605</name>
    <dbReference type="NCBI Taxonomy" id="1121307"/>
    <lineage>
        <taxon>Bacteria</taxon>
        <taxon>Bacillati</taxon>
        <taxon>Bacillota</taxon>
        <taxon>Clostridia</taxon>
        <taxon>Eubacteriales</taxon>
        <taxon>Clostridiaceae</taxon>
        <taxon>Clostridium</taxon>
    </lineage>
</organism>
<gene>
    <name evidence="3" type="primary">sodC</name>
    <name evidence="3" type="ORF">CLCY_1c02600</name>
</gene>
<dbReference type="RefSeq" id="WP_048571417.1">
    <property type="nucleotide sequence ID" value="NZ_LFVU01000028.1"/>
</dbReference>
<evidence type="ECO:0000256" key="1">
    <source>
        <dbReference type="ARBA" id="ARBA00010457"/>
    </source>
</evidence>
<dbReference type="PATRIC" id="fig|1121307.3.peg.624"/>
<dbReference type="InterPro" id="IPR001424">
    <property type="entry name" value="SOD_Cu_Zn_dom"/>
</dbReference>
<dbReference type="Pfam" id="PF00080">
    <property type="entry name" value="Sod_Cu"/>
    <property type="match status" value="1"/>
</dbReference>
<evidence type="ECO:0000313" key="3">
    <source>
        <dbReference type="EMBL" id="KMT21026.1"/>
    </source>
</evidence>
<dbReference type="AlphaFoldDB" id="A0A0J8FZP0"/>
<dbReference type="OrthoDB" id="9792957at2"/>
<evidence type="ECO:0000313" key="4">
    <source>
        <dbReference type="Proteomes" id="UP000036756"/>
    </source>
</evidence>
<dbReference type="GO" id="GO:0005507">
    <property type="term" value="F:copper ion binding"/>
    <property type="evidence" value="ECO:0007669"/>
    <property type="project" value="InterPro"/>
</dbReference>
<dbReference type="InterPro" id="IPR036423">
    <property type="entry name" value="SOD-like_Cu/Zn_dom_sf"/>
</dbReference>
<feature type="domain" description="Superoxide dismutase copper/zinc binding" evidence="2">
    <location>
        <begin position="45"/>
        <end position="177"/>
    </location>
</feature>
<comment type="similarity">
    <text evidence="1">Belongs to the Cu-Zn superoxide dismutase family.</text>
</comment>
<dbReference type="STRING" id="1121307.CLCY_1c02600"/>
<dbReference type="EMBL" id="LFVU01000028">
    <property type="protein sequence ID" value="KMT21026.1"/>
    <property type="molecule type" value="Genomic_DNA"/>
</dbReference>
<dbReference type="PANTHER" id="PTHR10003">
    <property type="entry name" value="SUPEROXIDE DISMUTASE CU-ZN -RELATED"/>
    <property type="match status" value="1"/>
</dbReference>
<comment type="caution">
    <text evidence="3">The sequence shown here is derived from an EMBL/GenBank/DDBJ whole genome shotgun (WGS) entry which is preliminary data.</text>
</comment>
<name>A0A0J8FZP0_CLOCY</name>
<dbReference type="GO" id="GO:0004784">
    <property type="term" value="F:superoxide dismutase activity"/>
    <property type="evidence" value="ECO:0007669"/>
    <property type="project" value="UniProtKB-EC"/>
</dbReference>
<dbReference type="InterPro" id="IPR024134">
    <property type="entry name" value="SOD_Cu/Zn_/chaperone"/>
</dbReference>
<reference evidence="3 4" key="1">
    <citation type="submission" date="2015-06" db="EMBL/GenBank/DDBJ databases">
        <title>Draft genome sequence of the purine-degrading Clostridium cylindrosporum HC-1 (DSM 605).</title>
        <authorList>
            <person name="Poehlein A."/>
            <person name="Schiel-Bengelsdorf B."/>
            <person name="Bengelsdorf F."/>
            <person name="Daniel R."/>
            <person name="Duerre P."/>
        </authorList>
    </citation>
    <scope>NUCLEOTIDE SEQUENCE [LARGE SCALE GENOMIC DNA]</scope>
    <source>
        <strain evidence="3 4">DSM 605</strain>
    </source>
</reference>
<dbReference type="EC" id="1.15.1.1" evidence="3"/>
<keyword evidence="4" id="KW-1185">Reference proteome</keyword>
<dbReference type="SUPFAM" id="SSF49329">
    <property type="entry name" value="Cu,Zn superoxide dismutase-like"/>
    <property type="match status" value="1"/>
</dbReference>
<dbReference type="Gene3D" id="2.60.40.200">
    <property type="entry name" value="Superoxide dismutase, copper/zinc binding domain"/>
    <property type="match status" value="1"/>
</dbReference>
<accession>A0A0J8FZP0</accession>
<proteinExistence type="inferred from homology"/>
<evidence type="ECO:0000259" key="2">
    <source>
        <dbReference type="Pfam" id="PF00080"/>
    </source>
</evidence>
<protein>
    <submittedName>
        <fullName evidence="3">Superoxide dismutase</fullName>
        <ecNumber evidence="3">1.15.1.1</ecNumber>
    </submittedName>
</protein>
<dbReference type="CDD" id="cd00305">
    <property type="entry name" value="Cu-Zn_Superoxide_Dismutase"/>
    <property type="match status" value="1"/>
</dbReference>
<sequence>MNFPKHQCPHLNYNYSGYRNDVNETNKPRRAVAHIFGGPLAPRIRGTVIFTEAPGGTKVSVEVNGLPQFKPASEGSPQVGPHGFHIHENGNCTVGNPSDPFMSAGGHWNPTNQPHGNHAGDFPVLFSNDGYSRIIFFTNKFTVSQIVGKSVVIHQGPDDYKTQPAGASGKKLACGVIQLEA</sequence>
<dbReference type="Proteomes" id="UP000036756">
    <property type="component" value="Unassembled WGS sequence"/>
</dbReference>
<keyword evidence="3" id="KW-0560">Oxidoreductase</keyword>